<keyword evidence="14" id="KW-1185">Reference proteome</keyword>
<keyword evidence="3 12" id="KW-0812">Transmembrane</keyword>
<dbReference type="PANTHER" id="PTHR12804:SF0">
    <property type="entry name" value="SIGNAL PEPTIDASE COMPLEX SUBUNIT 3"/>
    <property type="match status" value="1"/>
</dbReference>
<evidence type="ECO:0000256" key="4">
    <source>
        <dbReference type="ARBA" id="ARBA00022824"/>
    </source>
</evidence>
<evidence type="ECO:0000256" key="11">
    <source>
        <dbReference type="SAM" id="MobiDB-lite"/>
    </source>
</evidence>
<dbReference type="Proteomes" id="UP000606974">
    <property type="component" value="Unassembled WGS sequence"/>
</dbReference>
<feature type="transmembrane region" description="Helical" evidence="12">
    <location>
        <begin position="12"/>
        <end position="34"/>
    </location>
</feature>
<evidence type="ECO:0000256" key="6">
    <source>
        <dbReference type="ARBA" id="ARBA00022989"/>
    </source>
</evidence>
<sequence length="305" mass="33363">MHNTLSRIQAAFGYLISCAFFLAFLISALSLLPINPSSSTSSPQPPTASLSVRNIQVVRGRPHYYSPKREEYAHIRFDLDADLSGLFNWNTKQVFVYVSAEYPTQNTTTGLGQDGEAGSLPIANSGNAGMNKAVIWDTIIPAPATKWTFANVKERYFPAKKPAAKSKKSMSKSGRDKASAKTTDITKPGLLTLKNQKPKYQITDPTGVISSRPNATLTLSWNVQPWVGPLLWDEGMLEDRNGPGSAQSSWNLPFLKHQWQGGRLPRSGTFDFPPLKGAQKPSTSEMVKDRDGPKTPQPAEVSGVV</sequence>
<dbReference type="Pfam" id="PF04573">
    <property type="entry name" value="SPC22"/>
    <property type="match status" value="2"/>
</dbReference>
<feature type="region of interest" description="Disordered" evidence="11">
    <location>
        <begin position="263"/>
        <end position="305"/>
    </location>
</feature>
<dbReference type="GO" id="GO:0045047">
    <property type="term" value="P:protein targeting to ER"/>
    <property type="evidence" value="ECO:0007669"/>
    <property type="project" value="TreeGrafter"/>
</dbReference>
<dbReference type="OrthoDB" id="10261524at2759"/>
<proteinExistence type="inferred from homology"/>
<protein>
    <recommendedName>
        <fullName evidence="8">Signal peptidase complex subunit 3</fullName>
    </recommendedName>
    <alternativeName>
        <fullName evidence="9">Microsomal signal peptidase subunit 3</fullName>
    </alternativeName>
</protein>
<evidence type="ECO:0000256" key="9">
    <source>
        <dbReference type="ARBA" id="ARBA00033146"/>
    </source>
</evidence>
<dbReference type="PANTHER" id="PTHR12804">
    <property type="entry name" value="MICROSOMAL SIGNAL PEPTIDASE 23 KD SUBUNIT SPC22/23"/>
    <property type="match status" value="1"/>
</dbReference>
<evidence type="ECO:0000313" key="14">
    <source>
        <dbReference type="Proteomes" id="UP000606974"/>
    </source>
</evidence>
<keyword evidence="5" id="KW-0735">Signal-anchor</keyword>
<evidence type="ECO:0000256" key="12">
    <source>
        <dbReference type="SAM" id="Phobius"/>
    </source>
</evidence>
<evidence type="ECO:0000256" key="5">
    <source>
        <dbReference type="ARBA" id="ARBA00022968"/>
    </source>
</evidence>
<comment type="function">
    <text evidence="10">Essential component of the signal peptidase complex (SPC) which catalyzes the cleavage of N-terminal signal sequences from nascent proteins as they are translocated into the lumen of the endoplasmic reticulum. Essential for the SPC catalytic activity, possibly by stabilizing and positioning the active center of the complex close to the lumenal surface. Essential for viability.</text>
</comment>
<gene>
    <name evidence="13" type="ORF">GJ744_008389</name>
</gene>
<comment type="similarity">
    <text evidence="2">Belongs to the SPCS3 family.</text>
</comment>
<evidence type="ECO:0000256" key="10">
    <source>
        <dbReference type="ARBA" id="ARBA00045670"/>
    </source>
</evidence>
<reference evidence="13" key="1">
    <citation type="submission" date="2020-02" db="EMBL/GenBank/DDBJ databases">
        <authorList>
            <person name="Palmer J.M."/>
        </authorList>
    </citation>
    <scope>NUCLEOTIDE SEQUENCE</scope>
    <source>
        <strain evidence="13">EPUS1.4</strain>
        <tissue evidence="13">Thallus</tissue>
    </source>
</reference>
<comment type="caution">
    <text evidence="13">The sequence shown here is derived from an EMBL/GenBank/DDBJ whole genome shotgun (WGS) entry which is preliminary data.</text>
</comment>
<evidence type="ECO:0000313" key="13">
    <source>
        <dbReference type="EMBL" id="KAF7509162.1"/>
    </source>
</evidence>
<keyword evidence="6 12" id="KW-1133">Transmembrane helix</keyword>
<dbReference type="GO" id="GO:0006465">
    <property type="term" value="P:signal peptide processing"/>
    <property type="evidence" value="ECO:0007669"/>
    <property type="project" value="InterPro"/>
</dbReference>
<dbReference type="AlphaFoldDB" id="A0A8H7AJL9"/>
<feature type="region of interest" description="Disordered" evidence="11">
    <location>
        <begin position="161"/>
        <end position="182"/>
    </location>
</feature>
<organism evidence="13 14">
    <name type="scientific">Endocarpon pusillum</name>
    <dbReference type="NCBI Taxonomy" id="364733"/>
    <lineage>
        <taxon>Eukaryota</taxon>
        <taxon>Fungi</taxon>
        <taxon>Dikarya</taxon>
        <taxon>Ascomycota</taxon>
        <taxon>Pezizomycotina</taxon>
        <taxon>Eurotiomycetes</taxon>
        <taxon>Chaetothyriomycetidae</taxon>
        <taxon>Verrucariales</taxon>
        <taxon>Verrucariaceae</taxon>
        <taxon>Endocarpon</taxon>
    </lineage>
</organism>
<evidence type="ECO:0000256" key="8">
    <source>
        <dbReference type="ARBA" id="ARBA00029556"/>
    </source>
</evidence>
<keyword evidence="4" id="KW-0256">Endoplasmic reticulum</keyword>
<evidence type="ECO:0000256" key="7">
    <source>
        <dbReference type="ARBA" id="ARBA00023136"/>
    </source>
</evidence>
<dbReference type="InterPro" id="IPR007653">
    <property type="entry name" value="SPC3"/>
</dbReference>
<dbReference type="EMBL" id="JAACFV010000045">
    <property type="protein sequence ID" value="KAF7509162.1"/>
    <property type="molecule type" value="Genomic_DNA"/>
</dbReference>
<keyword evidence="7 12" id="KW-0472">Membrane</keyword>
<dbReference type="GO" id="GO:0005787">
    <property type="term" value="C:signal peptidase complex"/>
    <property type="evidence" value="ECO:0007669"/>
    <property type="project" value="InterPro"/>
</dbReference>
<name>A0A8H7AJL9_9EURO</name>
<accession>A0A8H7AJL9</accession>
<evidence type="ECO:0000256" key="1">
    <source>
        <dbReference type="ARBA" id="ARBA00004648"/>
    </source>
</evidence>
<evidence type="ECO:0000256" key="2">
    <source>
        <dbReference type="ARBA" id="ARBA00009289"/>
    </source>
</evidence>
<evidence type="ECO:0000256" key="3">
    <source>
        <dbReference type="ARBA" id="ARBA00022692"/>
    </source>
</evidence>
<comment type="subcellular location">
    <subcellularLocation>
        <location evidence="1">Endoplasmic reticulum membrane</location>
        <topology evidence="1">Single-pass type II membrane protein</topology>
    </subcellularLocation>
</comment>